<accession>A0A1H8BRV8</accession>
<dbReference type="Proteomes" id="UP000199695">
    <property type="component" value="Unassembled WGS sequence"/>
</dbReference>
<reference evidence="1 2" key="1">
    <citation type="submission" date="2016-10" db="EMBL/GenBank/DDBJ databases">
        <authorList>
            <person name="de Groot N.N."/>
        </authorList>
    </citation>
    <scope>NUCLEOTIDE SEQUENCE [LARGE SCALE GENOMIC DNA]</scope>
    <source>
        <strain evidence="1 2">DSM 46701</strain>
    </source>
</reference>
<protein>
    <submittedName>
        <fullName evidence="1">Uncharacterized protein</fullName>
    </submittedName>
</protein>
<dbReference type="AlphaFoldDB" id="A0A1H8BRV8"/>
<keyword evidence="2" id="KW-1185">Reference proteome</keyword>
<gene>
    <name evidence="1" type="ORF">SAMN05444955_102329</name>
</gene>
<sequence length="57" mass="6715">MLAVKLLTLTNAKQKNRLLKSTSFEEAIFLPNPVIIFRILSIRDLFVQMIVWQARER</sequence>
<dbReference type="EMBL" id="FOCQ01000002">
    <property type="protein sequence ID" value="SEM85595.1"/>
    <property type="molecule type" value="Genomic_DNA"/>
</dbReference>
<evidence type="ECO:0000313" key="1">
    <source>
        <dbReference type="EMBL" id="SEM85595.1"/>
    </source>
</evidence>
<organism evidence="1 2">
    <name type="scientific">Lihuaxuella thermophila</name>
    <dbReference type="NCBI Taxonomy" id="1173111"/>
    <lineage>
        <taxon>Bacteria</taxon>
        <taxon>Bacillati</taxon>
        <taxon>Bacillota</taxon>
        <taxon>Bacilli</taxon>
        <taxon>Bacillales</taxon>
        <taxon>Thermoactinomycetaceae</taxon>
        <taxon>Lihuaxuella</taxon>
    </lineage>
</organism>
<proteinExistence type="predicted"/>
<name>A0A1H8BRV8_9BACL</name>
<evidence type="ECO:0000313" key="2">
    <source>
        <dbReference type="Proteomes" id="UP000199695"/>
    </source>
</evidence>